<comment type="caution">
    <text evidence="1">The sequence shown here is derived from an EMBL/GenBank/DDBJ whole genome shotgun (WGS) entry which is preliminary data.</text>
</comment>
<evidence type="ECO:0000313" key="2">
    <source>
        <dbReference type="Proteomes" id="UP000821865"/>
    </source>
</evidence>
<reference evidence="1" key="1">
    <citation type="submission" date="2020-05" db="EMBL/GenBank/DDBJ databases">
        <title>Large-scale comparative analyses of tick genomes elucidate their genetic diversity and vector capacities.</title>
        <authorList>
            <person name="Jia N."/>
            <person name="Wang J."/>
            <person name="Shi W."/>
            <person name="Du L."/>
            <person name="Sun Y."/>
            <person name="Zhan W."/>
            <person name="Jiang J."/>
            <person name="Wang Q."/>
            <person name="Zhang B."/>
            <person name="Ji P."/>
            <person name="Sakyi L.B."/>
            <person name="Cui X."/>
            <person name="Yuan T."/>
            <person name="Jiang B."/>
            <person name="Yang W."/>
            <person name="Lam T.T.-Y."/>
            <person name="Chang Q."/>
            <person name="Ding S."/>
            <person name="Wang X."/>
            <person name="Zhu J."/>
            <person name="Ruan X."/>
            <person name="Zhao L."/>
            <person name="Wei J."/>
            <person name="Que T."/>
            <person name="Du C."/>
            <person name="Cheng J."/>
            <person name="Dai P."/>
            <person name="Han X."/>
            <person name="Huang E."/>
            <person name="Gao Y."/>
            <person name="Liu J."/>
            <person name="Shao H."/>
            <person name="Ye R."/>
            <person name="Li L."/>
            <person name="Wei W."/>
            <person name="Wang X."/>
            <person name="Wang C."/>
            <person name="Yang T."/>
            <person name="Huo Q."/>
            <person name="Li W."/>
            <person name="Guo W."/>
            <person name="Chen H."/>
            <person name="Zhou L."/>
            <person name="Ni X."/>
            <person name="Tian J."/>
            <person name="Zhou Y."/>
            <person name="Sheng Y."/>
            <person name="Liu T."/>
            <person name="Pan Y."/>
            <person name="Xia L."/>
            <person name="Li J."/>
            <person name="Zhao F."/>
            <person name="Cao W."/>
        </authorList>
    </citation>
    <scope>NUCLEOTIDE SEQUENCE</scope>
    <source>
        <strain evidence="1">Dsil-2018</strain>
    </source>
</reference>
<protein>
    <submittedName>
        <fullName evidence="1">Uncharacterized protein</fullName>
    </submittedName>
</protein>
<sequence length="126" mass="14094">MGWANLHLVVVHVVWMLVAPAPAAWNLCPPDFCANVTCKPIKAKDCDGKVEPRASDCGCCEQCVKQLNEGDICFDFTMYGLAKWAECKEGLKCYNKRSKCVRIRNLPFQEYDDDAADKDAAILAYL</sequence>
<organism evidence="1 2">
    <name type="scientific">Dermacentor silvarum</name>
    <name type="common">Tick</name>
    <dbReference type="NCBI Taxonomy" id="543639"/>
    <lineage>
        <taxon>Eukaryota</taxon>
        <taxon>Metazoa</taxon>
        <taxon>Ecdysozoa</taxon>
        <taxon>Arthropoda</taxon>
        <taxon>Chelicerata</taxon>
        <taxon>Arachnida</taxon>
        <taxon>Acari</taxon>
        <taxon>Parasitiformes</taxon>
        <taxon>Ixodida</taxon>
        <taxon>Ixodoidea</taxon>
        <taxon>Ixodidae</taxon>
        <taxon>Rhipicephalinae</taxon>
        <taxon>Dermacentor</taxon>
    </lineage>
</organism>
<name>A0ACB8DK20_DERSI</name>
<dbReference type="EMBL" id="CM023480">
    <property type="protein sequence ID" value="KAH7970787.1"/>
    <property type="molecule type" value="Genomic_DNA"/>
</dbReference>
<keyword evidence="2" id="KW-1185">Reference proteome</keyword>
<evidence type="ECO:0000313" key="1">
    <source>
        <dbReference type="EMBL" id="KAH7970787.1"/>
    </source>
</evidence>
<accession>A0ACB8DK20</accession>
<proteinExistence type="predicted"/>
<gene>
    <name evidence="1" type="ORF">HPB49_015557</name>
</gene>
<dbReference type="Proteomes" id="UP000821865">
    <property type="component" value="Chromosome 11"/>
</dbReference>